<dbReference type="STRING" id="247279.NIES1031_01215"/>
<dbReference type="InterPro" id="IPR058651">
    <property type="entry name" value="HTH_VMAP-M9"/>
</dbReference>
<gene>
    <name evidence="2" type="ORF">NIES1031_01215</name>
</gene>
<evidence type="ECO:0000259" key="1">
    <source>
        <dbReference type="Pfam" id="PF26355"/>
    </source>
</evidence>
<organism evidence="2 3">
    <name type="scientific">Chroogloeocystis siderophila 5.2 s.c.1</name>
    <dbReference type="NCBI Taxonomy" id="247279"/>
    <lineage>
        <taxon>Bacteria</taxon>
        <taxon>Bacillati</taxon>
        <taxon>Cyanobacteriota</taxon>
        <taxon>Cyanophyceae</taxon>
        <taxon>Oscillatoriophycideae</taxon>
        <taxon>Chroococcales</taxon>
        <taxon>Chroococcaceae</taxon>
        <taxon>Chroogloeocystis</taxon>
    </lineage>
</organism>
<evidence type="ECO:0000313" key="2">
    <source>
        <dbReference type="EMBL" id="OKH29234.1"/>
    </source>
</evidence>
<dbReference type="EMBL" id="MRCC01000001">
    <property type="protein sequence ID" value="OKH29234.1"/>
    <property type="molecule type" value="Genomic_DNA"/>
</dbReference>
<accession>A0A1U7I021</accession>
<name>A0A1U7I021_9CHRO</name>
<evidence type="ECO:0000313" key="3">
    <source>
        <dbReference type="Proteomes" id="UP000185984"/>
    </source>
</evidence>
<dbReference type="Proteomes" id="UP000185984">
    <property type="component" value="Unassembled WGS sequence"/>
</dbReference>
<sequence>MQELRLRLTWQKLTYAEMAERTNYEPDYIKFVGFQLWQLLSTALGEKVTKSNFKSVLRRKAEKFKILR</sequence>
<proteinExistence type="predicted"/>
<comment type="caution">
    <text evidence="2">The sequence shown here is derived from an EMBL/GenBank/DDBJ whole genome shotgun (WGS) entry which is preliminary data.</text>
</comment>
<protein>
    <recommendedName>
        <fullName evidence="1">vWA-MoxR associated protein N-terminal HTH domain-containing protein</fullName>
    </recommendedName>
</protein>
<dbReference type="Pfam" id="PF26355">
    <property type="entry name" value="HTH_VMAP-M9"/>
    <property type="match status" value="1"/>
</dbReference>
<keyword evidence="3" id="KW-1185">Reference proteome</keyword>
<dbReference type="AlphaFoldDB" id="A0A1U7I021"/>
<feature type="domain" description="vWA-MoxR associated protein N-terminal HTH" evidence="1">
    <location>
        <begin position="6"/>
        <end position="59"/>
    </location>
</feature>
<reference evidence="2 3" key="1">
    <citation type="submission" date="2016-11" db="EMBL/GenBank/DDBJ databases">
        <title>Draft Genome Sequences of Nine Cyanobacterial Strains from Diverse Habitats.</title>
        <authorList>
            <person name="Zhu T."/>
            <person name="Hou S."/>
            <person name="Lu X."/>
            <person name="Hess W.R."/>
        </authorList>
    </citation>
    <scope>NUCLEOTIDE SEQUENCE [LARGE SCALE GENOMIC DNA]</scope>
    <source>
        <strain evidence="2 3">5.2 s.c.1</strain>
    </source>
</reference>